<keyword evidence="1" id="KW-0399">Innate immunity</keyword>
<evidence type="ECO:0000256" key="1">
    <source>
        <dbReference type="ARBA" id="ARBA00022588"/>
    </source>
</evidence>
<dbReference type="AlphaFoldDB" id="A0A5A9P9B0"/>
<keyword evidence="12" id="KW-1185">Reference proteome</keyword>
<feature type="coiled-coil region" evidence="7">
    <location>
        <begin position="253"/>
        <end position="287"/>
    </location>
</feature>
<feature type="domain" description="B30.2/SPRY" evidence="10">
    <location>
        <begin position="354"/>
        <end position="548"/>
    </location>
</feature>
<feature type="coiled-coil region" evidence="7">
    <location>
        <begin position="184"/>
        <end position="229"/>
    </location>
</feature>
<dbReference type="Pfam" id="PF25600">
    <property type="entry name" value="TRIM_CC"/>
    <property type="match status" value="1"/>
</dbReference>
<dbReference type="PANTHER" id="PTHR25465">
    <property type="entry name" value="B-BOX DOMAIN CONTAINING"/>
    <property type="match status" value="1"/>
</dbReference>
<dbReference type="SMART" id="SM00336">
    <property type="entry name" value="BBOX"/>
    <property type="match status" value="1"/>
</dbReference>
<dbReference type="CDD" id="cd16040">
    <property type="entry name" value="SPRY_PRY_SNTX"/>
    <property type="match status" value="1"/>
</dbReference>
<dbReference type="InterPro" id="IPR000315">
    <property type="entry name" value="Znf_B-box"/>
</dbReference>
<feature type="domain" description="RING-type" evidence="8">
    <location>
        <begin position="15"/>
        <end position="58"/>
    </location>
</feature>
<dbReference type="GO" id="GO:0005737">
    <property type="term" value="C:cytoplasm"/>
    <property type="evidence" value="ECO:0007669"/>
    <property type="project" value="UniProtKB-ARBA"/>
</dbReference>
<dbReference type="Pfam" id="PF00622">
    <property type="entry name" value="SPRY"/>
    <property type="match status" value="1"/>
</dbReference>
<dbReference type="InterPro" id="IPR013083">
    <property type="entry name" value="Znf_RING/FYVE/PHD"/>
</dbReference>
<dbReference type="GO" id="GO:0016874">
    <property type="term" value="F:ligase activity"/>
    <property type="evidence" value="ECO:0007669"/>
    <property type="project" value="UniProtKB-KW"/>
</dbReference>
<dbReference type="Pfam" id="PF13765">
    <property type="entry name" value="PRY"/>
    <property type="match status" value="1"/>
</dbReference>
<keyword evidence="5" id="KW-0391">Immunity</keyword>
<dbReference type="InterPro" id="IPR017907">
    <property type="entry name" value="Znf_RING_CS"/>
</dbReference>
<dbReference type="PANTHER" id="PTHR25465:SF5">
    <property type="entry name" value="E3 UBIQUITIN_ISG15 LIGASE TRIM25-RELATED"/>
    <property type="match status" value="1"/>
</dbReference>
<evidence type="ECO:0000313" key="12">
    <source>
        <dbReference type="Proteomes" id="UP000324632"/>
    </source>
</evidence>
<dbReference type="EMBL" id="SOYY01000008">
    <property type="protein sequence ID" value="KAA0718352.1"/>
    <property type="molecule type" value="Genomic_DNA"/>
</dbReference>
<evidence type="ECO:0000256" key="2">
    <source>
        <dbReference type="ARBA" id="ARBA00022723"/>
    </source>
</evidence>
<dbReference type="PROSITE" id="PS50188">
    <property type="entry name" value="B302_SPRY"/>
    <property type="match status" value="1"/>
</dbReference>
<dbReference type="InterPro" id="IPR006574">
    <property type="entry name" value="PRY"/>
</dbReference>
<keyword evidence="7" id="KW-0175">Coiled coil</keyword>
<dbReference type="Gene3D" id="2.60.120.920">
    <property type="match status" value="1"/>
</dbReference>
<dbReference type="Pfam" id="PF00643">
    <property type="entry name" value="zf-B_box"/>
    <property type="match status" value="1"/>
</dbReference>
<keyword evidence="11" id="KW-0436">Ligase</keyword>
<dbReference type="Pfam" id="PF15227">
    <property type="entry name" value="zf-C3HC4_4"/>
    <property type="match status" value="1"/>
</dbReference>
<dbReference type="SUPFAM" id="SSF57850">
    <property type="entry name" value="RING/U-box"/>
    <property type="match status" value="1"/>
</dbReference>
<keyword evidence="3 6" id="KW-0863">Zinc-finger</keyword>
<evidence type="ECO:0000256" key="7">
    <source>
        <dbReference type="SAM" id="Coils"/>
    </source>
</evidence>
<protein>
    <submittedName>
        <fullName evidence="11">E3 ubiquitin/ISG15 ligase TRIM25</fullName>
    </submittedName>
</protein>
<dbReference type="InterPro" id="IPR001870">
    <property type="entry name" value="B30.2/SPRY"/>
</dbReference>
<feature type="domain" description="B box-type" evidence="9">
    <location>
        <begin position="140"/>
        <end position="180"/>
    </location>
</feature>
<evidence type="ECO:0000256" key="4">
    <source>
        <dbReference type="ARBA" id="ARBA00022833"/>
    </source>
</evidence>
<dbReference type="InterPro" id="IPR013320">
    <property type="entry name" value="ConA-like_dom_sf"/>
</dbReference>
<evidence type="ECO:0000256" key="3">
    <source>
        <dbReference type="ARBA" id="ARBA00022771"/>
    </source>
</evidence>
<dbReference type="InterPro" id="IPR003879">
    <property type="entry name" value="Butyrophylin_SPRY"/>
</dbReference>
<dbReference type="InterPro" id="IPR058030">
    <property type="entry name" value="TRIM8/14/16/25/29/45/65_CC"/>
</dbReference>
<evidence type="ECO:0000259" key="8">
    <source>
        <dbReference type="PROSITE" id="PS50089"/>
    </source>
</evidence>
<dbReference type="CDD" id="cd19769">
    <property type="entry name" value="Bbox2_TRIM16-like"/>
    <property type="match status" value="1"/>
</dbReference>
<dbReference type="InterPro" id="IPR043136">
    <property type="entry name" value="B30.2/SPRY_sf"/>
</dbReference>
<dbReference type="PRINTS" id="PR01407">
    <property type="entry name" value="BUTYPHLNCDUF"/>
</dbReference>
<organism evidence="11 12">
    <name type="scientific">Triplophysa tibetana</name>
    <dbReference type="NCBI Taxonomy" id="1572043"/>
    <lineage>
        <taxon>Eukaryota</taxon>
        <taxon>Metazoa</taxon>
        <taxon>Chordata</taxon>
        <taxon>Craniata</taxon>
        <taxon>Vertebrata</taxon>
        <taxon>Euteleostomi</taxon>
        <taxon>Actinopterygii</taxon>
        <taxon>Neopterygii</taxon>
        <taxon>Teleostei</taxon>
        <taxon>Ostariophysi</taxon>
        <taxon>Cypriniformes</taxon>
        <taxon>Nemacheilidae</taxon>
        <taxon>Triplophysa</taxon>
    </lineage>
</organism>
<evidence type="ECO:0000256" key="6">
    <source>
        <dbReference type="PROSITE-ProRule" id="PRU00024"/>
    </source>
</evidence>
<accession>A0A5A9P9B0</accession>
<dbReference type="Proteomes" id="UP000324632">
    <property type="component" value="Chromosome 8"/>
</dbReference>
<gene>
    <name evidence="11" type="ORF">E1301_Tti019219</name>
</gene>
<dbReference type="SUPFAM" id="SSF49899">
    <property type="entry name" value="Concanavalin A-like lectins/glucanases"/>
    <property type="match status" value="1"/>
</dbReference>
<dbReference type="InterPro" id="IPR001841">
    <property type="entry name" value="Znf_RING"/>
</dbReference>
<dbReference type="InterPro" id="IPR003877">
    <property type="entry name" value="SPRY_dom"/>
</dbReference>
<name>A0A5A9P9B0_9TELE</name>
<dbReference type="InterPro" id="IPR051051">
    <property type="entry name" value="E3_ubiq-ligase_TRIM/RNF"/>
</dbReference>
<keyword evidence="4" id="KW-0862">Zinc</keyword>
<dbReference type="GO" id="GO:0008270">
    <property type="term" value="F:zinc ion binding"/>
    <property type="evidence" value="ECO:0007669"/>
    <property type="project" value="UniProtKB-KW"/>
</dbReference>
<dbReference type="PROSITE" id="PS50089">
    <property type="entry name" value="ZF_RING_2"/>
    <property type="match status" value="1"/>
</dbReference>
<dbReference type="GO" id="GO:0045087">
    <property type="term" value="P:innate immune response"/>
    <property type="evidence" value="ECO:0007669"/>
    <property type="project" value="UniProtKB-KW"/>
</dbReference>
<evidence type="ECO:0000259" key="9">
    <source>
        <dbReference type="PROSITE" id="PS50119"/>
    </source>
</evidence>
<dbReference type="Gene3D" id="4.10.830.40">
    <property type="match status" value="1"/>
</dbReference>
<dbReference type="SMART" id="SM00184">
    <property type="entry name" value="RING"/>
    <property type="match status" value="1"/>
</dbReference>
<evidence type="ECO:0000313" key="11">
    <source>
        <dbReference type="EMBL" id="KAA0718352.1"/>
    </source>
</evidence>
<proteinExistence type="predicted"/>
<dbReference type="SUPFAM" id="SSF57845">
    <property type="entry name" value="B-box zinc-binding domain"/>
    <property type="match status" value="1"/>
</dbReference>
<comment type="caution">
    <text evidence="11">The sequence shown here is derived from an EMBL/GenBank/DDBJ whole genome shotgun (WGS) entry which is preliminary data.</text>
</comment>
<dbReference type="PROSITE" id="PS00518">
    <property type="entry name" value="ZF_RING_1"/>
    <property type="match status" value="1"/>
</dbReference>
<evidence type="ECO:0000259" key="10">
    <source>
        <dbReference type="PROSITE" id="PS50188"/>
    </source>
</evidence>
<sequence length="548" mass="62785">MAEGSISWAQEQFSCSICLDLLKNPVTIPCGHSYCMRCVSCYWDQDEQRGAYRCPQCRKSFKQRPALSKNVVFDEMVQKLKRVVSQDDGDVECDVCTENKQTAVKSCLACVSSYCENHLEHHENLFKGKGHKMIDATGRLQEMVCQQHKKILDVFCRTDKQCICILCVSDKHRNHDTVPVAAEITKMQSHLTELQKKCKQEIQQREQDLQKLKDAQETHERSAQTALENNERIFTELMSFFERRRSQVTQMIRDQQTAAVSRAEELSERLNQEIEDLRRRDADLQQLSQTGDHIQLLQNCRSISVSGSSESPRITISSLLSFDDVLKSLDKLKDQLRKFCSEEIQVISRTVKTIQIVVGPVNENREEYLSYFRHLTVDPNTVNKNLRLSEGNMAVTDTGTTHQYPEHPDRFHGWKQVLCKESVRDHSYCEIELTGSYGASVSLSYKSISRKGMGDECRFGYNDQSWSFFCSPSRFSFCHNKKETNLPVLSHCSRIGVYVDHKAGVLSFYAVSDTITLIHRIQTTFTKPLHLGFGLGMNSKVKLSPLTN</sequence>
<evidence type="ECO:0000256" key="5">
    <source>
        <dbReference type="ARBA" id="ARBA00022859"/>
    </source>
</evidence>
<dbReference type="Gene3D" id="3.30.40.10">
    <property type="entry name" value="Zinc/RING finger domain, C3HC4 (zinc finger)"/>
    <property type="match status" value="1"/>
</dbReference>
<keyword evidence="2" id="KW-0479">Metal-binding</keyword>
<dbReference type="Gene3D" id="3.30.160.60">
    <property type="entry name" value="Classic Zinc Finger"/>
    <property type="match status" value="1"/>
</dbReference>
<dbReference type="SMART" id="SM00589">
    <property type="entry name" value="PRY"/>
    <property type="match status" value="1"/>
</dbReference>
<dbReference type="PROSITE" id="PS50119">
    <property type="entry name" value="ZF_BBOX"/>
    <property type="match status" value="1"/>
</dbReference>
<reference evidence="11 12" key="1">
    <citation type="journal article" date="2019" name="Mol. Ecol. Resour.">
        <title>Chromosome-level genome assembly of Triplophysa tibetana, a fish adapted to the harsh high-altitude environment of the Tibetan Plateau.</title>
        <authorList>
            <person name="Yang X."/>
            <person name="Liu H."/>
            <person name="Ma Z."/>
            <person name="Zou Y."/>
            <person name="Zou M."/>
            <person name="Mao Y."/>
            <person name="Li X."/>
            <person name="Wang H."/>
            <person name="Chen T."/>
            <person name="Wang W."/>
            <person name="Yang R."/>
        </authorList>
    </citation>
    <scope>NUCLEOTIDE SEQUENCE [LARGE SCALE GENOMIC DNA]</scope>
    <source>
        <strain evidence="11">TTIB1903HZAU</strain>
        <tissue evidence="11">Muscle</tissue>
    </source>
</reference>